<reference evidence="6" key="2">
    <citation type="submission" date="2021-04" db="EMBL/GenBank/DDBJ databases">
        <authorList>
            <person name="Gilroy R."/>
        </authorList>
    </citation>
    <scope>NUCLEOTIDE SEQUENCE</scope>
    <source>
        <strain evidence="6">ChiGjej6B6-1540</strain>
    </source>
</reference>
<dbReference type="Gene3D" id="3.40.50.2300">
    <property type="match status" value="1"/>
</dbReference>
<dbReference type="PROSITE" id="PS50110">
    <property type="entry name" value="RESPONSE_REGULATORY"/>
    <property type="match status" value="1"/>
</dbReference>
<evidence type="ECO:0000313" key="7">
    <source>
        <dbReference type="Proteomes" id="UP000824192"/>
    </source>
</evidence>
<dbReference type="PANTHER" id="PTHR37299:SF1">
    <property type="entry name" value="STAGE 0 SPORULATION PROTEIN A HOMOLOG"/>
    <property type="match status" value="1"/>
</dbReference>
<dbReference type="EMBL" id="DXGA01000113">
    <property type="protein sequence ID" value="HIW94012.1"/>
    <property type="molecule type" value="Genomic_DNA"/>
</dbReference>
<dbReference type="GO" id="GO:0000156">
    <property type="term" value="F:phosphorelay response regulator activity"/>
    <property type="evidence" value="ECO:0007669"/>
    <property type="project" value="InterPro"/>
</dbReference>
<accession>A0A9D1RWI0</accession>
<keyword evidence="3" id="KW-0597">Phosphoprotein</keyword>
<comment type="function">
    <text evidence="2">May play the central regulatory role in sporulation. It may be an element of the effector pathway responsible for the activation of sporulation genes in response to nutritional stress. Spo0A may act in concert with spo0H (a sigma factor) to control the expression of some genes that are critical to the sporulation process.</text>
</comment>
<feature type="modified residue" description="4-aspartylphosphate" evidence="3">
    <location>
        <position position="57"/>
    </location>
</feature>
<proteinExistence type="predicted"/>
<evidence type="ECO:0000256" key="1">
    <source>
        <dbReference type="ARBA" id="ARBA00018672"/>
    </source>
</evidence>
<name>A0A9D1RWI0_9FIRM</name>
<feature type="domain" description="Response regulatory" evidence="4">
    <location>
        <begin position="3"/>
        <end position="120"/>
    </location>
</feature>
<dbReference type="GO" id="GO:0003677">
    <property type="term" value="F:DNA binding"/>
    <property type="evidence" value="ECO:0007669"/>
    <property type="project" value="UniProtKB-KW"/>
</dbReference>
<dbReference type="AlphaFoldDB" id="A0A9D1RWI0"/>
<gene>
    <name evidence="6" type="ORF">H9868_05670</name>
</gene>
<dbReference type="InterPro" id="IPR007492">
    <property type="entry name" value="LytTR_DNA-bd_dom"/>
</dbReference>
<evidence type="ECO:0000256" key="2">
    <source>
        <dbReference type="ARBA" id="ARBA00024867"/>
    </source>
</evidence>
<dbReference type="InterPro" id="IPR011006">
    <property type="entry name" value="CheY-like_superfamily"/>
</dbReference>
<dbReference type="Pfam" id="PF00072">
    <property type="entry name" value="Response_reg"/>
    <property type="match status" value="1"/>
</dbReference>
<keyword evidence="6" id="KW-0238">DNA-binding</keyword>
<evidence type="ECO:0000259" key="5">
    <source>
        <dbReference type="PROSITE" id="PS50930"/>
    </source>
</evidence>
<dbReference type="SUPFAM" id="SSF52172">
    <property type="entry name" value="CheY-like"/>
    <property type="match status" value="1"/>
</dbReference>
<dbReference type="Gene3D" id="2.40.50.1020">
    <property type="entry name" value="LytTr DNA-binding domain"/>
    <property type="match status" value="1"/>
</dbReference>
<dbReference type="PANTHER" id="PTHR37299">
    <property type="entry name" value="TRANSCRIPTIONAL REGULATOR-RELATED"/>
    <property type="match status" value="1"/>
</dbReference>
<dbReference type="Proteomes" id="UP000824192">
    <property type="component" value="Unassembled WGS sequence"/>
</dbReference>
<dbReference type="Pfam" id="PF04397">
    <property type="entry name" value="LytTR"/>
    <property type="match status" value="1"/>
</dbReference>
<dbReference type="InterPro" id="IPR001789">
    <property type="entry name" value="Sig_transdc_resp-reg_receiver"/>
</dbReference>
<dbReference type="SMART" id="SM00850">
    <property type="entry name" value="LytTR"/>
    <property type="match status" value="1"/>
</dbReference>
<protein>
    <recommendedName>
        <fullName evidence="1">Stage 0 sporulation protein A homolog</fullName>
    </recommendedName>
</protein>
<evidence type="ECO:0000313" key="6">
    <source>
        <dbReference type="EMBL" id="HIW94012.1"/>
    </source>
</evidence>
<dbReference type="PROSITE" id="PS50930">
    <property type="entry name" value="HTH_LYTTR"/>
    <property type="match status" value="1"/>
</dbReference>
<sequence length="236" mass="26775">MIRIAVAEDDLSWAKQLQAYVEQYARETGKPFDVSLFSDGEDLLEQYQGQFDLIFLDIEMRFLDGMATAQLIRRTDPEVIIIFITNMAQYAIRGYEVDALDYMLKPVGYVTFAQRLGRALSRMRRRERTYITVPMKGGAMKLAVEDITFVESQGHRLIYHTPTGEYICGGAMKEAEETLEGHNFFRSNKGYLVNLAHVDGIQDNCALVGEHRLLISRSRKAPFLEALTAYLGGGAR</sequence>
<evidence type="ECO:0000256" key="3">
    <source>
        <dbReference type="PROSITE-ProRule" id="PRU00169"/>
    </source>
</evidence>
<dbReference type="InterPro" id="IPR046947">
    <property type="entry name" value="LytR-like"/>
</dbReference>
<reference evidence="6" key="1">
    <citation type="journal article" date="2021" name="PeerJ">
        <title>Extensive microbial diversity within the chicken gut microbiome revealed by metagenomics and culture.</title>
        <authorList>
            <person name="Gilroy R."/>
            <person name="Ravi A."/>
            <person name="Getino M."/>
            <person name="Pursley I."/>
            <person name="Horton D.L."/>
            <person name="Alikhan N.F."/>
            <person name="Baker D."/>
            <person name="Gharbi K."/>
            <person name="Hall N."/>
            <person name="Watson M."/>
            <person name="Adriaenssens E.M."/>
            <person name="Foster-Nyarko E."/>
            <person name="Jarju S."/>
            <person name="Secka A."/>
            <person name="Antonio M."/>
            <person name="Oren A."/>
            <person name="Chaudhuri R.R."/>
            <person name="La Ragione R."/>
            <person name="Hildebrand F."/>
            <person name="Pallen M.J."/>
        </authorList>
    </citation>
    <scope>NUCLEOTIDE SEQUENCE</scope>
    <source>
        <strain evidence="6">ChiGjej6B6-1540</strain>
    </source>
</reference>
<evidence type="ECO:0000259" key="4">
    <source>
        <dbReference type="PROSITE" id="PS50110"/>
    </source>
</evidence>
<dbReference type="SMART" id="SM00448">
    <property type="entry name" value="REC"/>
    <property type="match status" value="1"/>
</dbReference>
<comment type="caution">
    <text evidence="6">The sequence shown here is derived from an EMBL/GenBank/DDBJ whole genome shotgun (WGS) entry which is preliminary data.</text>
</comment>
<organism evidence="6 7">
    <name type="scientific">Candidatus Flavonifractor merdipullorum</name>
    <dbReference type="NCBI Taxonomy" id="2838590"/>
    <lineage>
        <taxon>Bacteria</taxon>
        <taxon>Bacillati</taxon>
        <taxon>Bacillota</taxon>
        <taxon>Clostridia</taxon>
        <taxon>Eubacteriales</taxon>
        <taxon>Oscillospiraceae</taxon>
        <taxon>Flavonifractor</taxon>
    </lineage>
</organism>
<feature type="domain" description="HTH LytTR-type" evidence="5">
    <location>
        <begin position="131"/>
        <end position="229"/>
    </location>
</feature>